<evidence type="ECO:0000313" key="2">
    <source>
        <dbReference type="EMBL" id="MDO6122633.1"/>
    </source>
</evidence>
<evidence type="ECO:0000256" key="1">
    <source>
        <dbReference type="SAM" id="MobiDB-lite"/>
    </source>
</evidence>
<dbReference type="RefSeq" id="WP_244760317.1">
    <property type="nucleotide sequence ID" value="NZ_JALJCJ010000002.1"/>
</dbReference>
<proteinExistence type="predicted"/>
<feature type="compositionally biased region" description="Low complexity" evidence="1">
    <location>
        <begin position="141"/>
        <end position="150"/>
    </location>
</feature>
<accession>A0ABT8XG33</accession>
<reference evidence="2" key="1">
    <citation type="submission" date="2022-04" db="EMBL/GenBank/DDBJ databases">
        <title>Shinella lacus sp. nov., a novel member of the genus Shinella from water.</title>
        <authorList>
            <person name="Deng Y."/>
        </authorList>
    </citation>
    <scope>NUCLEOTIDE SEQUENCE</scope>
    <source>
        <strain evidence="2">JCM 31239</strain>
    </source>
</reference>
<sequence length="150" mass="16087">MKIDGSLISAYATTRQRTTSDESAYAGTDGQSSARKNIPTVSAAGTMPSGLANALWLTNAKVEKAQAESDSLIAEFMELSKMTPAERLRKEILDRMGLDEASLAALPDEQREAIEEDIRRAIKEQLGIDETRHAGAMDGQATAGTEEAEA</sequence>
<gene>
    <name evidence="2" type="ORF">GB928_015685</name>
</gene>
<comment type="caution">
    <text evidence="2">The sequence shown here is derived from an EMBL/GenBank/DDBJ whole genome shotgun (WGS) entry which is preliminary data.</text>
</comment>
<dbReference type="EMBL" id="WHSC02000006">
    <property type="protein sequence ID" value="MDO6122633.1"/>
    <property type="molecule type" value="Genomic_DNA"/>
</dbReference>
<dbReference type="Proteomes" id="UP001177080">
    <property type="component" value="Unassembled WGS sequence"/>
</dbReference>
<protein>
    <submittedName>
        <fullName evidence="2">Uncharacterized protein</fullName>
    </submittedName>
</protein>
<evidence type="ECO:0000313" key="3">
    <source>
        <dbReference type="Proteomes" id="UP001177080"/>
    </source>
</evidence>
<keyword evidence="3" id="KW-1185">Reference proteome</keyword>
<feature type="region of interest" description="Disordered" evidence="1">
    <location>
        <begin position="18"/>
        <end position="37"/>
    </location>
</feature>
<name>A0ABT8XG33_9HYPH</name>
<organism evidence="2 3">
    <name type="scientific">Shinella curvata</name>
    <dbReference type="NCBI Taxonomy" id="1817964"/>
    <lineage>
        <taxon>Bacteria</taxon>
        <taxon>Pseudomonadati</taxon>
        <taxon>Pseudomonadota</taxon>
        <taxon>Alphaproteobacteria</taxon>
        <taxon>Hyphomicrobiales</taxon>
        <taxon>Rhizobiaceae</taxon>
        <taxon>Shinella</taxon>
    </lineage>
</organism>
<feature type="region of interest" description="Disordered" evidence="1">
    <location>
        <begin position="125"/>
        <end position="150"/>
    </location>
</feature>